<reference evidence="1" key="2">
    <citation type="submission" date="2023-05" db="EMBL/GenBank/DDBJ databases">
        <authorList>
            <person name="Fouks B."/>
        </authorList>
    </citation>
    <scope>NUCLEOTIDE SEQUENCE</scope>
    <source>
        <strain evidence="1">Stay&amp;Tobe</strain>
        <tissue evidence="1">Testes</tissue>
    </source>
</reference>
<name>A0AAD8EED8_DIPPU</name>
<gene>
    <name evidence="1" type="ORF">L9F63_019064</name>
</gene>
<comment type="caution">
    <text evidence="1">The sequence shown here is derived from an EMBL/GenBank/DDBJ whole genome shotgun (WGS) entry which is preliminary data.</text>
</comment>
<feature type="non-terminal residue" evidence="1">
    <location>
        <position position="1"/>
    </location>
</feature>
<keyword evidence="2" id="KW-1185">Reference proteome</keyword>
<protein>
    <submittedName>
        <fullName evidence="1">Uncharacterized protein</fullName>
    </submittedName>
</protein>
<organism evidence="1 2">
    <name type="scientific">Diploptera punctata</name>
    <name type="common">Pacific beetle cockroach</name>
    <dbReference type="NCBI Taxonomy" id="6984"/>
    <lineage>
        <taxon>Eukaryota</taxon>
        <taxon>Metazoa</taxon>
        <taxon>Ecdysozoa</taxon>
        <taxon>Arthropoda</taxon>
        <taxon>Hexapoda</taxon>
        <taxon>Insecta</taxon>
        <taxon>Pterygota</taxon>
        <taxon>Neoptera</taxon>
        <taxon>Polyneoptera</taxon>
        <taxon>Dictyoptera</taxon>
        <taxon>Blattodea</taxon>
        <taxon>Blaberoidea</taxon>
        <taxon>Blaberidae</taxon>
        <taxon>Diplopterinae</taxon>
        <taxon>Diploptera</taxon>
    </lineage>
</organism>
<accession>A0AAD8EED8</accession>
<dbReference type="Proteomes" id="UP001233999">
    <property type="component" value="Unassembled WGS sequence"/>
</dbReference>
<reference evidence="1" key="1">
    <citation type="journal article" date="2023" name="IScience">
        <title>Live-bearing cockroach genome reveals convergent evolutionary mechanisms linked to viviparity in insects and beyond.</title>
        <authorList>
            <person name="Fouks B."/>
            <person name="Harrison M.C."/>
            <person name="Mikhailova A.A."/>
            <person name="Marchal E."/>
            <person name="English S."/>
            <person name="Carruthers M."/>
            <person name="Jennings E.C."/>
            <person name="Chiamaka E.L."/>
            <person name="Frigard R.A."/>
            <person name="Pippel M."/>
            <person name="Attardo G.M."/>
            <person name="Benoit J.B."/>
            <person name="Bornberg-Bauer E."/>
            <person name="Tobe S.S."/>
        </authorList>
    </citation>
    <scope>NUCLEOTIDE SEQUENCE</scope>
    <source>
        <strain evidence="1">Stay&amp;Tobe</strain>
    </source>
</reference>
<feature type="non-terminal residue" evidence="1">
    <location>
        <position position="83"/>
    </location>
</feature>
<sequence length="83" mass="9552">TCCELGGNQVIKFETQCRYPSTLLDKCTCCCHLRQNYILLLNEFVTSSVATKHIHYQVVCLMLVVTEKRCNLSTVNYITIIYI</sequence>
<dbReference type="AlphaFoldDB" id="A0AAD8EED8"/>
<evidence type="ECO:0000313" key="1">
    <source>
        <dbReference type="EMBL" id="KAJ9587410.1"/>
    </source>
</evidence>
<evidence type="ECO:0000313" key="2">
    <source>
        <dbReference type="Proteomes" id="UP001233999"/>
    </source>
</evidence>
<proteinExistence type="predicted"/>
<dbReference type="EMBL" id="JASPKZ010006440">
    <property type="protein sequence ID" value="KAJ9587410.1"/>
    <property type="molecule type" value="Genomic_DNA"/>
</dbReference>